<feature type="compositionally biased region" description="Acidic residues" evidence="1">
    <location>
        <begin position="299"/>
        <end position="311"/>
    </location>
</feature>
<dbReference type="GO" id="GO:0071013">
    <property type="term" value="C:catalytic step 2 spliceosome"/>
    <property type="evidence" value="ECO:0007669"/>
    <property type="project" value="TreeGrafter"/>
</dbReference>
<accession>A0A067S6W5</accession>
<dbReference type="GO" id="GO:0000244">
    <property type="term" value="P:spliceosomal tri-snRNP complex assembly"/>
    <property type="evidence" value="ECO:0007669"/>
    <property type="project" value="TreeGrafter"/>
</dbReference>
<dbReference type="AlphaFoldDB" id="A0A067S6W5"/>
<dbReference type="PANTHER" id="PTHR11140">
    <property type="entry name" value="PRE-MRNA SPLICING FACTOR PRP8"/>
    <property type="match status" value="1"/>
</dbReference>
<dbReference type="GO" id="GO:0030623">
    <property type="term" value="F:U5 snRNA binding"/>
    <property type="evidence" value="ECO:0007669"/>
    <property type="project" value="TreeGrafter"/>
</dbReference>
<sequence length="929" mass="105279">MKVNAQNCYLTLEDLEDSWDRGILRIRTLFQKDRPTLAYDRGWRVRTDWKPYQLLKHEFLEPVNALNVIAALGGVEGILERTLFKGDEFPDLGRYAIVYFIMPFVPYSASYVLDQYYHGLQIITLTWANGICWLISVKRMRFANNLVGRPEQETHEGKIPYTSWRLLSNCLEQGSPTNKYYKDCLICSRLLSHSIIPETYFMPPRWASPVFPLKRTHQDPSTAPFSVLPPLSEPQEQRQLPQSSDGPRQQQVPSNTPQPQQPPRPFPQPQAPSTPQYAQEPLPSQPNSQNYERNPTGDDPYDADQEECENGEDPRLRGRSLPKRGTKSFKIKLIHVMIRHFLVHKKLFESTLEGIAKEAGRPLASLPTLPACPDPVTVDHYLAFRHPGPSSEQLLLLWTKPLTHPWNVRVVQLLSAEFMDYAKEKQLLQLVQLLGDDVMSPNLVSTQLEAMEIPKLMSDKLASRRSELLTTLRKVDKMKNLNSMTVNEITVNLKTAKDSRSVRMRRKERKKLLFLRRFEIIEEGFLKPAIINDSALLILWQQIQKLFTVFIADDMSSDETEHEKTYLTPKTIRRVRSDFPGLQVFHFVDSYYSPYTASGSLRRGCAPLIRLLESHKVDTTSTPRIRLPRNVYSDDIAVEARKLLLGQPPIMIPQVPMVPRTATAGPPVDEPLTASSIAAWLNLCEDSFEAWGFMNLTRTISEPVRILLAGLKMEGSAGQWWSDNRDDLKKLKTWADFVTRVKDRFVPANWRIDSLLIFYDISQSSSSFPEFVMRLQTARNALTSAGKGYTVHDTVIKEGIVRDSSTARPPAASSKSTAGFSSYPLADLTYAQREALRAVGGCFHCRLTPSSTKWKPHSSRNCPGDQASGVPPRASTSGRSAGPSPLVATLPDPSTDDEDDYSEEDSQVVCFTLPSAVILRDELDSDFEF</sequence>
<feature type="region of interest" description="Disordered" evidence="1">
    <location>
        <begin position="851"/>
        <end position="905"/>
    </location>
</feature>
<dbReference type="STRING" id="685588.A0A067S6W5"/>
<reference evidence="3" key="1">
    <citation type="journal article" date="2014" name="Proc. Natl. Acad. Sci. U.S.A.">
        <title>Extensive sampling of basidiomycete genomes demonstrates inadequacy of the white-rot/brown-rot paradigm for wood decay fungi.</title>
        <authorList>
            <person name="Riley R."/>
            <person name="Salamov A.A."/>
            <person name="Brown D.W."/>
            <person name="Nagy L.G."/>
            <person name="Floudas D."/>
            <person name="Held B.W."/>
            <person name="Levasseur A."/>
            <person name="Lombard V."/>
            <person name="Morin E."/>
            <person name="Otillar R."/>
            <person name="Lindquist E.A."/>
            <person name="Sun H."/>
            <person name="LaButti K.M."/>
            <person name="Schmutz J."/>
            <person name="Jabbour D."/>
            <person name="Luo H."/>
            <person name="Baker S.E."/>
            <person name="Pisabarro A.G."/>
            <person name="Walton J.D."/>
            <person name="Blanchette R.A."/>
            <person name="Henrissat B."/>
            <person name="Martin F."/>
            <person name="Cullen D."/>
            <person name="Hibbett D.S."/>
            <person name="Grigoriev I.V."/>
        </authorList>
    </citation>
    <scope>NUCLEOTIDE SEQUENCE [LARGE SCALE GENOMIC DNA]</scope>
    <source>
        <strain evidence="3">CBS 339.88</strain>
    </source>
</reference>
<dbReference type="GO" id="GO:0097157">
    <property type="term" value="F:pre-mRNA intronic binding"/>
    <property type="evidence" value="ECO:0007669"/>
    <property type="project" value="TreeGrafter"/>
</dbReference>
<dbReference type="GO" id="GO:0030619">
    <property type="term" value="F:U1 snRNA binding"/>
    <property type="evidence" value="ECO:0007669"/>
    <property type="project" value="TreeGrafter"/>
</dbReference>
<dbReference type="PANTHER" id="PTHR11140:SF0">
    <property type="entry name" value="PRE-MRNA-PROCESSING-SPLICING FACTOR 8"/>
    <property type="match status" value="1"/>
</dbReference>
<feature type="region of interest" description="Disordered" evidence="1">
    <location>
        <begin position="216"/>
        <end position="323"/>
    </location>
</feature>
<feature type="compositionally biased region" description="Pro residues" evidence="1">
    <location>
        <begin position="259"/>
        <end position="272"/>
    </location>
</feature>
<dbReference type="EMBL" id="KL142438">
    <property type="protein sequence ID" value="KDR65637.1"/>
    <property type="molecule type" value="Genomic_DNA"/>
</dbReference>
<organism evidence="2 3">
    <name type="scientific">Galerina marginata (strain CBS 339.88)</name>
    <dbReference type="NCBI Taxonomy" id="685588"/>
    <lineage>
        <taxon>Eukaryota</taxon>
        <taxon>Fungi</taxon>
        <taxon>Dikarya</taxon>
        <taxon>Basidiomycota</taxon>
        <taxon>Agaricomycotina</taxon>
        <taxon>Agaricomycetes</taxon>
        <taxon>Agaricomycetidae</taxon>
        <taxon>Agaricales</taxon>
        <taxon>Agaricineae</taxon>
        <taxon>Strophariaceae</taxon>
        <taxon>Galerina</taxon>
    </lineage>
</organism>
<evidence type="ECO:0000313" key="3">
    <source>
        <dbReference type="Proteomes" id="UP000027222"/>
    </source>
</evidence>
<dbReference type="Proteomes" id="UP000027222">
    <property type="component" value="Unassembled WGS sequence"/>
</dbReference>
<dbReference type="HOGENOM" id="CLU_314744_0_0_1"/>
<dbReference type="InterPro" id="IPR027652">
    <property type="entry name" value="PRP8"/>
</dbReference>
<keyword evidence="3" id="KW-1185">Reference proteome</keyword>
<dbReference type="GO" id="GO:0017070">
    <property type="term" value="F:U6 snRNA binding"/>
    <property type="evidence" value="ECO:0007669"/>
    <property type="project" value="TreeGrafter"/>
</dbReference>
<feature type="compositionally biased region" description="Polar residues" evidence="1">
    <location>
        <begin position="237"/>
        <end position="248"/>
    </location>
</feature>
<dbReference type="OrthoDB" id="4742101at2759"/>
<evidence type="ECO:0000256" key="1">
    <source>
        <dbReference type="SAM" id="MobiDB-lite"/>
    </source>
</evidence>
<name>A0A067S6W5_GALM3</name>
<dbReference type="GO" id="GO:0005682">
    <property type="term" value="C:U5 snRNP"/>
    <property type="evidence" value="ECO:0007669"/>
    <property type="project" value="TreeGrafter"/>
</dbReference>
<feature type="compositionally biased region" description="Low complexity" evidence="1">
    <location>
        <begin position="249"/>
        <end position="258"/>
    </location>
</feature>
<evidence type="ECO:0000313" key="2">
    <source>
        <dbReference type="EMBL" id="KDR65637.1"/>
    </source>
</evidence>
<protein>
    <recommendedName>
        <fullName evidence="4">Retrotransposon gag domain-containing protein</fullName>
    </recommendedName>
</protein>
<gene>
    <name evidence="2" type="ORF">GALMADRAFT_148550</name>
</gene>
<feature type="compositionally biased region" description="Acidic residues" evidence="1">
    <location>
        <begin position="894"/>
        <end position="905"/>
    </location>
</feature>
<proteinExistence type="predicted"/>
<dbReference type="GO" id="GO:0030620">
    <property type="term" value="F:U2 snRNA binding"/>
    <property type="evidence" value="ECO:0007669"/>
    <property type="project" value="TreeGrafter"/>
</dbReference>
<evidence type="ECO:0008006" key="4">
    <source>
        <dbReference type="Google" id="ProtNLM"/>
    </source>
</evidence>